<evidence type="ECO:0000256" key="3">
    <source>
        <dbReference type="ARBA" id="ARBA00022553"/>
    </source>
</evidence>
<evidence type="ECO:0000256" key="2">
    <source>
        <dbReference type="ARBA" id="ARBA00022490"/>
    </source>
</evidence>
<evidence type="ECO:0000256" key="8">
    <source>
        <dbReference type="PROSITE-ProRule" id="PRU00169"/>
    </source>
</evidence>
<keyword evidence="2" id="KW-0963">Cytoplasm</keyword>
<evidence type="ECO:0000256" key="1">
    <source>
        <dbReference type="ARBA" id="ARBA00004496"/>
    </source>
</evidence>
<accession>A0ABQ2PJE8</accession>
<feature type="domain" description="Response regulatory" evidence="10">
    <location>
        <begin position="2"/>
        <end position="116"/>
    </location>
</feature>
<keyword evidence="4" id="KW-0902">Two-component regulatory system</keyword>
<reference evidence="13" key="1">
    <citation type="journal article" date="2019" name="Int. J. Syst. Evol. Microbiol.">
        <title>The Global Catalogue of Microorganisms (GCM) 10K type strain sequencing project: providing services to taxonomists for standard genome sequencing and annotation.</title>
        <authorList>
            <consortium name="The Broad Institute Genomics Platform"/>
            <consortium name="The Broad Institute Genome Sequencing Center for Infectious Disease"/>
            <person name="Wu L."/>
            <person name="Ma J."/>
        </authorList>
    </citation>
    <scope>NUCLEOTIDE SEQUENCE [LARGE SCALE GENOMIC DNA]</scope>
    <source>
        <strain evidence="13">CGMCC 1.8860</strain>
    </source>
</reference>
<comment type="subcellular location">
    <subcellularLocation>
        <location evidence="1">Cytoplasm</location>
    </subcellularLocation>
</comment>
<dbReference type="PROSITE" id="PS50110">
    <property type="entry name" value="RESPONSE_REGULATORY"/>
    <property type="match status" value="1"/>
</dbReference>
<keyword evidence="5" id="KW-0805">Transcription regulation</keyword>
<name>A0ABQ2PJE8_9NEIS</name>
<evidence type="ECO:0000256" key="6">
    <source>
        <dbReference type="ARBA" id="ARBA00023125"/>
    </source>
</evidence>
<evidence type="ECO:0000313" key="13">
    <source>
        <dbReference type="Proteomes" id="UP000621859"/>
    </source>
</evidence>
<dbReference type="Pfam" id="PF00486">
    <property type="entry name" value="Trans_reg_C"/>
    <property type="match status" value="1"/>
</dbReference>
<dbReference type="InterPro" id="IPR036388">
    <property type="entry name" value="WH-like_DNA-bd_sf"/>
</dbReference>
<dbReference type="GO" id="GO:0003677">
    <property type="term" value="F:DNA binding"/>
    <property type="evidence" value="ECO:0007669"/>
    <property type="project" value="UniProtKB-KW"/>
</dbReference>
<dbReference type="InterPro" id="IPR001867">
    <property type="entry name" value="OmpR/PhoB-type_DNA-bd"/>
</dbReference>
<evidence type="ECO:0000313" key="12">
    <source>
        <dbReference type="EMBL" id="GGP25109.1"/>
    </source>
</evidence>
<dbReference type="InterPro" id="IPR001789">
    <property type="entry name" value="Sig_transdc_resp-reg_receiver"/>
</dbReference>
<evidence type="ECO:0000256" key="4">
    <source>
        <dbReference type="ARBA" id="ARBA00023012"/>
    </source>
</evidence>
<dbReference type="EMBL" id="BMLY01000001">
    <property type="protein sequence ID" value="GGP25109.1"/>
    <property type="molecule type" value="Genomic_DNA"/>
</dbReference>
<feature type="DNA-binding region" description="OmpR/PhoB-type" evidence="9">
    <location>
        <begin position="124"/>
        <end position="218"/>
    </location>
</feature>
<dbReference type="Gene3D" id="1.10.10.10">
    <property type="entry name" value="Winged helix-like DNA-binding domain superfamily/Winged helix DNA-binding domain"/>
    <property type="match status" value="1"/>
</dbReference>
<dbReference type="InterPro" id="IPR011006">
    <property type="entry name" value="CheY-like_superfamily"/>
</dbReference>
<dbReference type="Pfam" id="PF00072">
    <property type="entry name" value="Response_reg"/>
    <property type="match status" value="1"/>
</dbReference>
<dbReference type="Proteomes" id="UP000621859">
    <property type="component" value="Unassembled WGS sequence"/>
</dbReference>
<sequence length="227" mass="24859">MRILLVEDDVLLGDGVAAGLRDAGFTVDWITDGEEALTALTTVPYEVVVLDLGLPRRDGISVLRTLRAQRRDMPVLILTARDQVNERVTGLENGADDYVVKPVALAELIARVRALLRRAHGRAQPLIEAGNLTVDPATRAVTLEGRLVTLSPREYLLLVDLVEHRGIARTRTQLEDSLYGFGEEVGSNAVEVHVHHLRKKLGESLIRTVRGVGYLFVPDQGHGPLTG</sequence>
<dbReference type="SUPFAM" id="SSF46894">
    <property type="entry name" value="C-terminal effector domain of the bipartite response regulators"/>
    <property type="match status" value="1"/>
</dbReference>
<gene>
    <name evidence="12" type="primary">pmrA</name>
    <name evidence="12" type="ORF">GCM10010971_09280</name>
</gene>
<dbReference type="SUPFAM" id="SSF52172">
    <property type="entry name" value="CheY-like"/>
    <property type="match status" value="1"/>
</dbReference>
<dbReference type="Gene3D" id="6.10.250.690">
    <property type="match status" value="1"/>
</dbReference>
<dbReference type="RefSeq" id="WP_188689450.1">
    <property type="nucleotide sequence ID" value="NZ_BMLY01000001.1"/>
</dbReference>
<evidence type="ECO:0000259" key="11">
    <source>
        <dbReference type="PROSITE" id="PS51755"/>
    </source>
</evidence>
<dbReference type="SMART" id="SM00862">
    <property type="entry name" value="Trans_reg_C"/>
    <property type="match status" value="1"/>
</dbReference>
<feature type="modified residue" description="4-aspartylphosphate" evidence="8">
    <location>
        <position position="51"/>
    </location>
</feature>
<dbReference type="InterPro" id="IPR039420">
    <property type="entry name" value="WalR-like"/>
</dbReference>
<keyword evidence="3 8" id="KW-0597">Phosphoprotein</keyword>
<dbReference type="CDD" id="cd17624">
    <property type="entry name" value="REC_OmpR_PmrA-like"/>
    <property type="match status" value="1"/>
</dbReference>
<dbReference type="PROSITE" id="PS51755">
    <property type="entry name" value="OMPR_PHOB"/>
    <property type="match status" value="1"/>
</dbReference>
<dbReference type="CDD" id="cd00383">
    <property type="entry name" value="trans_reg_C"/>
    <property type="match status" value="1"/>
</dbReference>
<keyword evidence="7" id="KW-0804">Transcription</keyword>
<keyword evidence="13" id="KW-1185">Reference proteome</keyword>
<evidence type="ECO:0000256" key="5">
    <source>
        <dbReference type="ARBA" id="ARBA00023015"/>
    </source>
</evidence>
<feature type="domain" description="OmpR/PhoB-type" evidence="11">
    <location>
        <begin position="124"/>
        <end position="218"/>
    </location>
</feature>
<proteinExistence type="predicted"/>
<evidence type="ECO:0000259" key="10">
    <source>
        <dbReference type="PROSITE" id="PS50110"/>
    </source>
</evidence>
<dbReference type="PANTHER" id="PTHR48111">
    <property type="entry name" value="REGULATOR OF RPOS"/>
    <property type="match status" value="1"/>
</dbReference>
<organism evidence="12 13">
    <name type="scientific">Silvimonas amylolytica</name>
    <dbReference type="NCBI Taxonomy" id="449663"/>
    <lineage>
        <taxon>Bacteria</taxon>
        <taxon>Pseudomonadati</taxon>
        <taxon>Pseudomonadota</taxon>
        <taxon>Betaproteobacteria</taxon>
        <taxon>Neisseriales</taxon>
        <taxon>Chitinibacteraceae</taxon>
        <taxon>Silvimonas</taxon>
    </lineage>
</organism>
<dbReference type="PANTHER" id="PTHR48111:SF35">
    <property type="entry name" value="TRANSCRIPTIONAL REGULATORY PROTEIN QSEB"/>
    <property type="match status" value="1"/>
</dbReference>
<dbReference type="InterPro" id="IPR016032">
    <property type="entry name" value="Sig_transdc_resp-reg_C-effctor"/>
</dbReference>
<keyword evidence="6 9" id="KW-0238">DNA-binding</keyword>
<evidence type="ECO:0000256" key="7">
    <source>
        <dbReference type="ARBA" id="ARBA00023163"/>
    </source>
</evidence>
<comment type="caution">
    <text evidence="12">The sequence shown here is derived from an EMBL/GenBank/DDBJ whole genome shotgun (WGS) entry which is preliminary data.</text>
</comment>
<dbReference type="Gene3D" id="3.40.50.2300">
    <property type="match status" value="1"/>
</dbReference>
<evidence type="ECO:0000256" key="9">
    <source>
        <dbReference type="PROSITE-ProRule" id="PRU01091"/>
    </source>
</evidence>
<protein>
    <submittedName>
        <fullName evidence="12">DNA-binding response regulator</fullName>
    </submittedName>
</protein>
<dbReference type="SMART" id="SM00448">
    <property type="entry name" value="REC"/>
    <property type="match status" value="1"/>
</dbReference>